<evidence type="ECO:0000256" key="8">
    <source>
        <dbReference type="ARBA" id="ARBA00023204"/>
    </source>
</evidence>
<dbReference type="Pfam" id="PF03372">
    <property type="entry name" value="Exo_endo_phos"/>
    <property type="match status" value="1"/>
</dbReference>
<evidence type="ECO:0000256" key="4">
    <source>
        <dbReference type="ARBA" id="ARBA00022723"/>
    </source>
</evidence>
<dbReference type="SUPFAM" id="SSF56219">
    <property type="entry name" value="DNase I-like"/>
    <property type="match status" value="1"/>
</dbReference>
<comment type="caution">
    <text evidence="11">The sequence shown here is derived from an EMBL/GenBank/DDBJ whole genome shotgun (WGS) entry which is preliminary data.</text>
</comment>
<dbReference type="GO" id="GO:0004518">
    <property type="term" value="F:nuclease activity"/>
    <property type="evidence" value="ECO:0007669"/>
    <property type="project" value="UniProtKB-KW"/>
</dbReference>
<feature type="transmembrane region" description="Helical" evidence="9">
    <location>
        <begin position="7"/>
        <end position="28"/>
    </location>
</feature>
<keyword evidence="6" id="KW-0378">Hydrolase</keyword>
<reference evidence="11" key="1">
    <citation type="submission" date="2019-03" db="EMBL/GenBank/DDBJ databases">
        <title>Single cell metagenomics reveals metabolic interactions within the superorganism composed of flagellate Streblomastix strix and complex community of Bacteroidetes bacteria on its surface.</title>
        <authorList>
            <person name="Treitli S.C."/>
            <person name="Kolisko M."/>
            <person name="Husnik F."/>
            <person name="Keeling P."/>
            <person name="Hampl V."/>
        </authorList>
    </citation>
    <scope>NUCLEOTIDE SEQUENCE</scope>
    <source>
        <strain evidence="11">STM</strain>
    </source>
</reference>
<evidence type="ECO:0000256" key="9">
    <source>
        <dbReference type="SAM" id="Phobius"/>
    </source>
</evidence>
<evidence type="ECO:0000256" key="5">
    <source>
        <dbReference type="ARBA" id="ARBA00022763"/>
    </source>
</evidence>
<dbReference type="GO" id="GO:0046872">
    <property type="term" value="F:metal ion binding"/>
    <property type="evidence" value="ECO:0007669"/>
    <property type="project" value="UniProtKB-KW"/>
</dbReference>
<dbReference type="PANTHER" id="PTHR15822">
    <property type="entry name" value="TRAF AND TNF RECEPTOR-ASSOCIATED PROTEIN"/>
    <property type="match status" value="1"/>
</dbReference>
<evidence type="ECO:0000256" key="2">
    <source>
        <dbReference type="ARBA" id="ARBA00001946"/>
    </source>
</evidence>
<keyword evidence="9" id="KW-0812">Transmembrane</keyword>
<dbReference type="CDD" id="cd09084">
    <property type="entry name" value="EEP-2"/>
    <property type="match status" value="1"/>
</dbReference>
<keyword evidence="9" id="KW-0472">Membrane</keyword>
<comment type="cofactor">
    <cofactor evidence="1">
        <name>Mn(2+)</name>
        <dbReference type="ChEBI" id="CHEBI:29035"/>
    </cofactor>
</comment>
<feature type="transmembrane region" description="Helical" evidence="9">
    <location>
        <begin position="40"/>
        <end position="61"/>
    </location>
</feature>
<dbReference type="EMBL" id="SNRY01001896">
    <property type="protein sequence ID" value="KAA6327985.1"/>
    <property type="molecule type" value="Genomic_DNA"/>
</dbReference>
<feature type="domain" description="Endonuclease/exonuclease/phosphatase" evidence="10">
    <location>
        <begin position="104"/>
        <end position="351"/>
    </location>
</feature>
<keyword evidence="3" id="KW-0540">Nuclease</keyword>
<dbReference type="PANTHER" id="PTHR15822:SF4">
    <property type="entry name" value="TYROSYL-DNA PHOSPHODIESTERASE 2"/>
    <property type="match status" value="1"/>
</dbReference>
<keyword evidence="4" id="KW-0479">Metal-binding</keyword>
<evidence type="ECO:0000256" key="6">
    <source>
        <dbReference type="ARBA" id="ARBA00022801"/>
    </source>
</evidence>
<protein>
    <recommendedName>
        <fullName evidence="10">Endonuclease/exonuclease/phosphatase domain-containing protein</fullName>
    </recommendedName>
</protein>
<keyword evidence="8" id="KW-0234">DNA repair</keyword>
<evidence type="ECO:0000256" key="1">
    <source>
        <dbReference type="ARBA" id="ARBA00001936"/>
    </source>
</evidence>
<dbReference type="InterPro" id="IPR005135">
    <property type="entry name" value="Endo/exonuclease/phosphatase"/>
</dbReference>
<evidence type="ECO:0000259" key="10">
    <source>
        <dbReference type="Pfam" id="PF03372"/>
    </source>
</evidence>
<organism evidence="11">
    <name type="scientific">termite gut metagenome</name>
    <dbReference type="NCBI Taxonomy" id="433724"/>
    <lineage>
        <taxon>unclassified sequences</taxon>
        <taxon>metagenomes</taxon>
        <taxon>organismal metagenomes</taxon>
    </lineage>
</organism>
<accession>A0A5J4R347</accession>
<gene>
    <name evidence="11" type="ORF">EZS27_023074</name>
</gene>
<dbReference type="GO" id="GO:0006281">
    <property type="term" value="P:DNA repair"/>
    <property type="evidence" value="ECO:0007669"/>
    <property type="project" value="UniProtKB-KW"/>
</dbReference>
<dbReference type="InterPro" id="IPR051547">
    <property type="entry name" value="TDP2-like"/>
</dbReference>
<keyword evidence="9" id="KW-1133">Transmembrane helix</keyword>
<feature type="transmembrane region" description="Helical" evidence="9">
    <location>
        <begin position="68"/>
        <end position="87"/>
    </location>
</feature>
<keyword evidence="5" id="KW-0227">DNA damage</keyword>
<dbReference type="Gene3D" id="3.60.10.10">
    <property type="entry name" value="Endonuclease/exonuclease/phosphatase"/>
    <property type="match status" value="1"/>
</dbReference>
<dbReference type="InterPro" id="IPR036691">
    <property type="entry name" value="Endo/exonu/phosph_ase_sf"/>
</dbReference>
<dbReference type="AlphaFoldDB" id="A0A5J4R347"/>
<evidence type="ECO:0000256" key="7">
    <source>
        <dbReference type="ARBA" id="ARBA00022842"/>
    </source>
</evidence>
<proteinExistence type="predicted"/>
<evidence type="ECO:0000313" key="11">
    <source>
        <dbReference type="EMBL" id="KAA6327985.1"/>
    </source>
</evidence>
<dbReference type="GO" id="GO:0016787">
    <property type="term" value="F:hydrolase activity"/>
    <property type="evidence" value="ECO:0007669"/>
    <property type="project" value="UniProtKB-KW"/>
</dbReference>
<name>A0A5J4R347_9ZZZZ</name>
<evidence type="ECO:0000256" key="3">
    <source>
        <dbReference type="ARBA" id="ARBA00022722"/>
    </source>
</evidence>
<comment type="cofactor">
    <cofactor evidence="2">
        <name>Mg(2+)</name>
        <dbReference type="ChEBI" id="CHEBI:18420"/>
    </cofactor>
</comment>
<keyword evidence="7" id="KW-0460">Magnesium</keyword>
<sequence>MKPIAKVVFYPVLVVNICFTGLLLFSAYSPYIHPEDYPRLSIAGLLFPILLAINILFLAFWLFLRSKLVFFTLVALLLCIPQIRISIPINFHTNDIPEGSFKLLSYNVMRFANLEKRNGKNPIITYLKKENADILCIQEYDVSTDANYLTQKDVEKELKMYPYNNIKKIGSQGLHLACFSKYPILSSRIIDSKSISNGAVIYELNIGQDTVMLINCHLESNKLTKEDKVIYEDILKVPETNKVKRGTRQLMTKLAEAAIIRAEQAQIIAEEIDTSHRSYMIVCGDFNDVSTSYTHRIISKHLKDAFTESGCGLGISYNQNKFYFRIDHILTDKKSETYNCAVDRSIQDSDHYPIKCRIAFP</sequence>